<dbReference type="InterPro" id="IPR010359">
    <property type="entry name" value="IrrE_HExxH"/>
</dbReference>
<sequence length="126" mass="15116">MTEKELFEEFGVKIEIYENQLFEDEAFYIPELLTMFLSDAIPETKRVQVALHELGHKGHMPHIYQMFREKCELEANRNMIHHLLKEELEIAEDRTQFNYLVFMEKYKLKTIADETMVIEEFNNLVG</sequence>
<organism evidence="2 3">
    <name type="scientific">Streptococcus suis</name>
    <dbReference type="NCBI Taxonomy" id="1307"/>
    <lineage>
        <taxon>Bacteria</taxon>
        <taxon>Bacillati</taxon>
        <taxon>Bacillota</taxon>
        <taxon>Bacilli</taxon>
        <taxon>Lactobacillales</taxon>
        <taxon>Streptococcaceae</taxon>
        <taxon>Streptococcus</taxon>
    </lineage>
</organism>
<protein>
    <submittedName>
        <fullName evidence="2">Phage protein</fullName>
    </submittedName>
</protein>
<evidence type="ECO:0000259" key="1">
    <source>
        <dbReference type="Pfam" id="PF06114"/>
    </source>
</evidence>
<gene>
    <name evidence="2" type="ORF">ERS132531_00159</name>
</gene>
<proteinExistence type="predicted"/>
<reference evidence="2 3" key="1">
    <citation type="submission" date="2016-02" db="EMBL/GenBank/DDBJ databases">
        <authorList>
            <consortium name="Pathogen Informatics"/>
        </authorList>
    </citation>
    <scope>NUCLEOTIDE SEQUENCE [LARGE SCALE GENOMIC DNA]</scope>
    <source>
        <strain evidence="2 3">SS993</strain>
    </source>
</reference>
<accession>A0A0Z8UAV5</accession>
<name>A0A0Z8UAV5_STRSU</name>
<dbReference type="RefSeq" id="WP_044765335.1">
    <property type="nucleotide sequence ID" value="NZ_CEHB01000071.1"/>
</dbReference>
<dbReference type="Proteomes" id="UP000074903">
    <property type="component" value="Unassembled WGS sequence"/>
</dbReference>
<dbReference type="AlphaFoldDB" id="A0A0Z8UAV5"/>
<evidence type="ECO:0000313" key="3">
    <source>
        <dbReference type="Proteomes" id="UP000074903"/>
    </source>
</evidence>
<evidence type="ECO:0000313" key="2">
    <source>
        <dbReference type="EMBL" id="CYX34219.1"/>
    </source>
</evidence>
<feature type="domain" description="IrrE N-terminal-like" evidence="1">
    <location>
        <begin position="9"/>
        <end position="112"/>
    </location>
</feature>
<dbReference type="EMBL" id="FILX01000002">
    <property type="protein sequence ID" value="CYX34219.1"/>
    <property type="molecule type" value="Genomic_DNA"/>
</dbReference>
<dbReference type="Pfam" id="PF06114">
    <property type="entry name" value="Peptidase_M78"/>
    <property type="match status" value="1"/>
</dbReference>